<keyword evidence="10" id="KW-1185">Reference proteome</keyword>
<dbReference type="InterPro" id="IPR017871">
    <property type="entry name" value="ABC_transporter-like_CS"/>
</dbReference>
<dbReference type="EMBL" id="JBHSFQ010000039">
    <property type="protein sequence ID" value="MFC4565521.1"/>
    <property type="molecule type" value="Genomic_DNA"/>
</dbReference>
<evidence type="ECO:0000313" key="10">
    <source>
        <dbReference type="Proteomes" id="UP001595923"/>
    </source>
</evidence>
<gene>
    <name evidence="9" type="ORF">ACFO4E_27000</name>
</gene>
<evidence type="ECO:0000313" key="9">
    <source>
        <dbReference type="EMBL" id="MFC4565521.1"/>
    </source>
</evidence>
<protein>
    <submittedName>
        <fullName evidence="9">ABC transporter ATP-binding protein</fullName>
    </submittedName>
</protein>
<accession>A0ABV9E5D5</accession>
<dbReference type="PANTHER" id="PTHR42781:SF1">
    <property type="entry name" value="THIAMINE IMPORT ATP-BINDING PROTEIN THIQ"/>
    <property type="match status" value="1"/>
</dbReference>
<reference evidence="10" key="1">
    <citation type="journal article" date="2019" name="Int. J. Syst. Evol. Microbiol.">
        <title>The Global Catalogue of Microorganisms (GCM) 10K type strain sequencing project: providing services to taxonomists for standard genome sequencing and annotation.</title>
        <authorList>
            <consortium name="The Broad Institute Genomics Platform"/>
            <consortium name="The Broad Institute Genome Sequencing Center for Infectious Disease"/>
            <person name="Wu L."/>
            <person name="Ma J."/>
        </authorList>
    </citation>
    <scope>NUCLEOTIDE SEQUENCE [LARGE SCALE GENOMIC DNA]</scope>
    <source>
        <strain evidence="10">XZYJ18</strain>
    </source>
</reference>
<keyword evidence="3" id="KW-0997">Cell inner membrane</keyword>
<dbReference type="SMART" id="SM00382">
    <property type="entry name" value="AAA"/>
    <property type="match status" value="1"/>
</dbReference>
<keyword evidence="1" id="KW-0813">Transport</keyword>
<evidence type="ECO:0000256" key="7">
    <source>
        <dbReference type="ARBA" id="ARBA00023136"/>
    </source>
</evidence>
<dbReference type="PANTHER" id="PTHR42781">
    <property type="entry name" value="SPERMIDINE/PUTRESCINE IMPORT ATP-BINDING PROTEIN POTA"/>
    <property type="match status" value="1"/>
</dbReference>
<dbReference type="SUPFAM" id="SSF50331">
    <property type="entry name" value="MOP-like"/>
    <property type="match status" value="1"/>
</dbReference>
<evidence type="ECO:0000256" key="6">
    <source>
        <dbReference type="ARBA" id="ARBA00022967"/>
    </source>
</evidence>
<evidence type="ECO:0000256" key="4">
    <source>
        <dbReference type="ARBA" id="ARBA00022741"/>
    </source>
</evidence>
<evidence type="ECO:0000256" key="3">
    <source>
        <dbReference type="ARBA" id="ARBA00022519"/>
    </source>
</evidence>
<dbReference type="Gene3D" id="3.40.50.300">
    <property type="entry name" value="P-loop containing nucleotide triphosphate hydrolases"/>
    <property type="match status" value="1"/>
</dbReference>
<evidence type="ECO:0000256" key="2">
    <source>
        <dbReference type="ARBA" id="ARBA00022475"/>
    </source>
</evidence>
<comment type="caution">
    <text evidence="9">The sequence shown here is derived from an EMBL/GenBank/DDBJ whole genome shotgun (WGS) entry which is preliminary data.</text>
</comment>
<dbReference type="PROSITE" id="PS00211">
    <property type="entry name" value="ABC_TRANSPORTER_1"/>
    <property type="match status" value="1"/>
</dbReference>
<dbReference type="RefSeq" id="WP_378579556.1">
    <property type="nucleotide sequence ID" value="NZ_JBHSFQ010000039.1"/>
</dbReference>
<dbReference type="InterPro" id="IPR050093">
    <property type="entry name" value="ABC_SmlMolc_Importer"/>
</dbReference>
<dbReference type="SUPFAM" id="SSF52540">
    <property type="entry name" value="P-loop containing nucleoside triphosphate hydrolases"/>
    <property type="match status" value="1"/>
</dbReference>
<evidence type="ECO:0000256" key="1">
    <source>
        <dbReference type="ARBA" id="ARBA00022448"/>
    </source>
</evidence>
<dbReference type="Gene3D" id="2.40.50.100">
    <property type="match status" value="1"/>
</dbReference>
<dbReference type="PROSITE" id="PS50893">
    <property type="entry name" value="ABC_TRANSPORTER_2"/>
    <property type="match status" value="1"/>
</dbReference>
<keyword evidence="5 9" id="KW-0067">ATP-binding</keyword>
<proteinExistence type="predicted"/>
<feature type="domain" description="ABC transporter" evidence="8">
    <location>
        <begin position="4"/>
        <end position="240"/>
    </location>
</feature>
<dbReference type="Pfam" id="PF00005">
    <property type="entry name" value="ABC_tran"/>
    <property type="match status" value="1"/>
</dbReference>
<dbReference type="InterPro" id="IPR003439">
    <property type="entry name" value="ABC_transporter-like_ATP-bd"/>
</dbReference>
<keyword evidence="2" id="KW-1003">Cell membrane</keyword>
<keyword evidence="4" id="KW-0547">Nucleotide-binding</keyword>
<keyword evidence="7" id="KW-0472">Membrane</keyword>
<evidence type="ECO:0000259" key="8">
    <source>
        <dbReference type="PROSITE" id="PS50893"/>
    </source>
</evidence>
<dbReference type="InterPro" id="IPR008995">
    <property type="entry name" value="Mo/tungstate-bd_C_term_dom"/>
</dbReference>
<sequence length="368" mass="39643">MPELVIDGLRKRFGGNTILNGISLTVRDGEFFTLLGPSGCGKSTTLNCVAGLERPDGGSIRVADTTFVDHATGAFLEPEARNLGLVFQSYALWPHMTIAGNLAYPLKIRRVGRARQRELIDDALDNVGMKHLRGRYPHQLSGGQQQRVALARALVYAPSILLLDEPLSNLDAQLRDQARAWLKRLQAQVGITTVYVTHDQIEALALSDRIAVMKDGDMLQVGTPREIYETPATPEVAAFIGRCNFLAGTVHEQTDRHTVVALAGDGRLRTARAAWAAVGDRVTVAVRSENVLVDAAGAAPSDAYNRLDAEVLASAYVGARYEHRLRVGASTVQAESVSADVAEAASVAIRPEHCMVYPATDQGELAGV</sequence>
<organism evidence="9 10">
    <name type="scientific">Nocardiopsis mangrovi</name>
    <dbReference type="NCBI Taxonomy" id="1179818"/>
    <lineage>
        <taxon>Bacteria</taxon>
        <taxon>Bacillati</taxon>
        <taxon>Actinomycetota</taxon>
        <taxon>Actinomycetes</taxon>
        <taxon>Streptosporangiales</taxon>
        <taxon>Nocardiopsidaceae</taxon>
        <taxon>Nocardiopsis</taxon>
    </lineage>
</organism>
<dbReference type="Proteomes" id="UP001595923">
    <property type="component" value="Unassembled WGS sequence"/>
</dbReference>
<keyword evidence="6" id="KW-1278">Translocase</keyword>
<dbReference type="InterPro" id="IPR003593">
    <property type="entry name" value="AAA+_ATPase"/>
</dbReference>
<dbReference type="InterPro" id="IPR027417">
    <property type="entry name" value="P-loop_NTPase"/>
</dbReference>
<name>A0ABV9E5D5_9ACTN</name>
<dbReference type="GO" id="GO:0005524">
    <property type="term" value="F:ATP binding"/>
    <property type="evidence" value="ECO:0007669"/>
    <property type="project" value="UniProtKB-KW"/>
</dbReference>
<evidence type="ECO:0000256" key="5">
    <source>
        <dbReference type="ARBA" id="ARBA00022840"/>
    </source>
</evidence>